<dbReference type="PANTHER" id="PTHR30346">
    <property type="entry name" value="TRANSCRIPTIONAL DUAL REGULATOR HCAR-RELATED"/>
    <property type="match status" value="1"/>
</dbReference>
<dbReference type="Gene3D" id="3.40.190.10">
    <property type="entry name" value="Periplasmic binding protein-like II"/>
    <property type="match status" value="2"/>
</dbReference>
<dbReference type="SUPFAM" id="SSF53850">
    <property type="entry name" value="Periplasmic binding protein-like II"/>
    <property type="match status" value="1"/>
</dbReference>
<keyword evidence="4" id="KW-0010">Activator</keyword>
<dbReference type="InterPro" id="IPR005119">
    <property type="entry name" value="LysR_subst-bd"/>
</dbReference>
<dbReference type="AlphaFoldDB" id="A0A6F8PRB1"/>
<dbReference type="Pfam" id="PF03466">
    <property type="entry name" value="LysR_substrate"/>
    <property type="match status" value="1"/>
</dbReference>
<evidence type="ECO:0000313" key="8">
    <source>
        <dbReference type="Proteomes" id="UP000501726"/>
    </source>
</evidence>
<dbReference type="GO" id="GO:0003700">
    <property type="term" value="F:DNA-binding transcription factor activity"/>
    <property type="evidence" value="ECO:0007669"/>
    <property type="project" value="InterPro"/>
</dbReference>
<dbReference type="CDD" id="cd08411">
    <property type="entry name" value="PBP2_OxyR"/>
    <property type="match status" value="1"/>
</dbReference>
<keyword evidence="3" id="KW-0238">DNA-binding</keyword>
<evidence type="ECO:0000256" key="1">
    <source>
        <dbReference type="ARBA" id="ARBA00009437"/>
    </source>
</evidence>
<comment type="similarity">
    <text evidence="1">Belongs to the LysR transcriptional regulatory family.</text>
</comment>
<dbReference type="KEGG" id="tse:THMIRHAS_00340"/>
<dbReference type="PANTHER" id="PTHR30346:SF26">
    <property type="entry name" value="HYDROGEN PEROXIDE-INDUCIBLE GENES ACTIVATOR"/>
    <property type="match status" value="1"/>
</dbReference>
<evidence type="ECO:0000313" key="7">
    <source>
        <dbReference type="EMBL" id="BBP44661.1"/>
    </source>
</evidence>
<protein>
    <submittedName>
        <fullName evidence="7">LysR family transcriptional regulator</fullName>
    </submittedName>
</protein>
<evidence type="ECO:0000256" key="2">
    <source>
        <dbReference type="ARBA" id="ARBA00023015"/>
    </source>
</evidence>
<dbReference type="RefSeq" id="WP_173269133.1">
    <property type="nucleotide sequence ID" value="NZ_AP021889.1"/>
</dbReference>
<dbReference type="PRINTS" id="PR00039">
    <property type="entry name" value="HTHLYSR"/>
</dbReference>
<sequence>MTLSELKYIIAVAKEKHFRKASETCFVSQPTLSVAVKKLEEELGIILFERRKQDVIVTPIGKKVIALAEQILERTHDIKTIALESQGDLSSQLKIGAIYTVAPYLLPQFIPEFSKQAANIPLIIEENYTHILAEKLQSGDLDVAIISLPFQEPNIETMALYQEPFKVIIPKKHNLAGKDGKISLNQIKDETVLLLGAGHCFRDQVVETYPNLLHMNYQSDRLQKTFEGSSLETIRYMVASGAGISIFPCTSLSERDNDLFEIRELAHKDHANRVVALAWRKTFPRTEVLKVLKNVIKNINIPCTIPIDN</sequence>
<dbReference type="InterPro" id="IPR000847">
    <property type="entry name" value="LysR_HTH_N"/>
</dbReference>
<evidence type="ECO:0000256" key="3">
    <source>
        <dbReference type="ARBA" id="ARBA00023125"/>
    </source>
</evidence>
<evidence type="ECO:0000256" key="5">
    <source>
        <dbReference type="ARBA" id="ARBA00023163"/>
    </source>
</evidence>
<dbReference type="Proteomes" id="UP000501726">
    <property type="component" value="Chromosome"/>
</dbReference>
<gene>
    <name evidence="7" type="ORF">THMIRHAS_00340</name>
</gene>
<accession>A0A6F8PRB1</accession>
<organism evidence="7 8">
    <name type="scientific">Thiosulfatimonas sediminis</name>
    <dbReference type="NCBI Taxonomy" id="2675054"/>
    <lineage>
        <taxon>Bacteria</taxon>
        <taxon>Pseudomonadati</taxon>
        <taxon>Pseudomonadota</taxon>
        <taxon>Gammaproteobacteria</taxon>
        <taxon>Thiotrichales</taxon>
        <taxon>Piscirickettsiaceae</taxon>
        <taxon>Thiosulfatimonas</taxon>
    </lineage>
</organism>
<dbReference type="SUPFAM" id="SSF46785">
    <property type="entry name" value="Winged helix' DNA-binding domain"/>
    <property type="match status" value="1"/>
</dbReference>
<keyword evidence="5" id="KW-0804">Transcription</keyword>
<reference evidence="8" key="1">
    <citation type="submission" date="2019-11" db="EMBL/GenBank/DDBJ databases">
        <title>Isolation and characterization of two novel species in the genus Thiomicrorhabdus.</title>
        <authorList>
            <person name="Mochizuki J."/>
            <person name="Kojima H."/>
            <person name="Fukui M."/>
        </authorList>
    </citation>
    <scope>NUCLEOTIDE SEQUENCE [LARGE SCALE GENOMIC DNA]</scope>
    <source>
        <strain evidence="8">aks77</strain>
    </source>
</reference>
<dbReference type="GO" id="GO:0032993">
    <property type="term" value="C:protein-DNA complex"/>
    <property type="evidence" value="ECO:0007669"/>
    <property type="project" value="TreeGrafter"/>
</dbReference>
<name>A0A6F8PRB1_9GAMM</name>
<dbReference type="GO" id="GO:0003677">
    <property type="term" value="F:DNA binding"/>
    <property type="evidence" value="ECO:0007669"/>
    <property type="project" value="UniProtKB-KW"/>
</dbReference>
<keyword evidence="2" id="KW-0805">Transcription regulation</keyword>
<keyword evidence="8" id="KW-1185">Reference proteome</keyword>
<feature type="domain" description="HTH lysR-type" evidence="6">
    <location>
        <begin position="1"/>
        <end position="58"/>
    </location>
</feature>
<dbReference type="FunFam" id="1.10.10.10:FF:000001">
    <property type="entry name" value="LysR family transcriptional regulator"/>
    <property type="match status" value="1"/>
</dbReference>
<proteinExistence type="inferred from homology"/>
<dbReference type="EMBL" id="AP021889">
    <property type="protein sequence ID" value="BBP44661.1"/>
    <property type="molecule type" value="Genomic_DNA"/>
</dbReference>
<evidence type="ECO:0000259" key="6">
    <source>
        <dbReference type="PROSITE" id="PS50931"/>
    </source>
</evidence>
<evidence type="ECO:0000256" key="4">
    <source>
        <dbReference type="ARBA" id="ARBA00023159"/>
    </source>
</evidence>
<dbReference type="Pfam" id="PF00126">
    <property type="entry name" value="HTH_1"/>
    <property type="match status" value="1"/>
</dbReference>
<dbReference type="Gene3D" id="1.10.10.10">
    <property type="entry name" value="Winged helix-like DNA-binding domain superfamily/Winged helix DNA-binding domain"/>
    <property type="match status" value="1"/>
</dbReference>
<dbReference type="InterPro" id="IPR036390">
    <property type="entry name" value="WH_DNA-bd_sf"/>
</dbReference>
<dbReference type="PROSITE" id="PS50931">
    <property type="entry name" value="HTH_LYSR"/>
    <property type="match status" value="1"/>
</dbReference>
<dbReference type="InterPro" id="IPR036388">
    <property type="entry name" value="WH-like_DNA-bd_sf"/>
</dbReference>